<organism evidence="9 10">
    <name type="scientific">Cryptococcus wingfieldii CBS 7118</name>
    <dbReference type="NCBI Taxonomy" id="1295528"/>
    <lineage>
        <taxon>Eukaryota</taxon>
        <taxon>Fungi</taxon>
        <taxon>Dikarya</taxon>
        <taxon>Basidiomycota</taxon>
        <taxon>Agaricomycotina</taxon>
        <taxon>Tremellomycetes</taxon>
        <taxon>Tremellales</taxon>
        <taxon>Cryptococcaceae</taxon>
        <taxon>Cryptococcus</taxon>
    </lineage>
</organism>
<evidence type="ECO:0000256" key="7">
    <source>
        <dbReference type="SAM" id="Phobius"/>
    </source>
</evidence>
<dbReference type="RefSeq" id="XP_019029482.1">
    <property type="nucleotide sequence ID" value="XM_019178575.1"/>
</dbReference>
<keyword evidence="5 7" id="KW-1133">Transmembrane helix</keyword>
<keyword evidence="4" id="KW-0732">Signal</keyword>
<evidence type="ECO:0000256" key="5">
    <source>
        <dbReference type="ARBA" id="ARBA00022989"/>
    </source>
</evidence>
<dbReference type="Proteomes" id="UP000094819">
    <property type="component" value="Unassembled WGS sequence"/>
</dbReference>
<dbReference type="GO" id="GO:0016020">
    <property type="term" value="C:membrane"/>
    <property type="evidence" value="ECO:0007669"/>
    <property type="project" value="UniProtKB-SubCell"/>
</dbReference>
<evidence type="ECO:0000256" key="1">
    <source>
        <dbReference type="ARBA" id="ARBA00004479"/>
    </source>
</evidence>
<sequence length="249" mass="28274">MRVDGRFSVVGRLYGTVFLFLSCTNDPHELFMMILRPSFLFLFLTSLLTAVSALKFDITAEKDPKPKWSKSIWNFAASHSLVIVTANVPSEPDQRVDIEILDGSAHGNVYLNKKDIKGESRLAVTTHENADVGVCLRNYWTGAGNPRAVRSVELDVDIGSDAVDYNAIANQESLSILEVEMRKLEASAREIVQEMGYLQKREMRMRDTNESTNERVKWFSILIILATIGLGVWQLLHLRSFFKRKYLID</sequence>
<feature type="transmembrane region" description="Helical" evidence="7">
    <location>
        <begin position="39"/>
        <end position="56"/>
    </location>
</feature>
<evidence type="ECO:0000313" key="10">
    <source>
        <dbReference type="Proteomes" id="UP000094819"/>
    </source>
</evidence>
<keyword evidence="3 7" id="KW-0812">Transmembrane</keyword>
<dbReference type="GeneID" id="30195732"/>
<keyword evidence="10" id="KW-1185">Reference proteome</keyword>
<comment type="subcellular location">
    <subcellularLocation>
        <location evidence="1">Membrane</location>
        <topology evidence="1">Single-pass type I membrane protein</topology>
    </subcellularLocation>
</comment>
<evidence type="ECO:0000256" key="3">
    <source>
        <dbReference type="ARBA" id="ARBA00022692"/>
    </source>
</evidence>
<feature type="transmembrane region" description="Helical" evidence="7">
    <location>
        <begin position="218"/>
        <end position="236"/>
    </location>
</feature>
<keyword evidence="6 7" id="KW-0472">Membrane</keyword>
<evidence type="ECO:0000256" key="2">
    <source>
        <dbReference type="ARBA" id="ARBA00007104"/>
    </source>
</evidence>
<dbReference type="InterPro" id="IPR015720">
    <property type="entry name" value="Emp24-like"/>
</dbReference>
<evidence type="ECO:0000313" key="9">
    <source>
        <dbReference type="EMBL" id="ODN89197.1"/>
    </source>
</evidence>
<dbReference type="PANTHER" id="PTHR22811">
    <property type="entry name" value="TRANSMEMBRANE EMP24 DOMAIN-CONTAINING PROTEIN"/>
    <property type="match status" value="1"/>
</dbReference>
<accession>A0A1E3IKS0</accession>
<evidence type="ECO:0000256" key="4">
    <source>
        <dbReference type="ARBA" id="ARBA00022729"/>
    </source>
</evidence>
<comment type="similarity">
    <text evidence="2">Belongs to the EMP24/GP25L family.</text>
</comment>
<proteinExistence type="inferred from homology"/>
<dbReference type="EMBL" id="AWGH01000023">
    <property type="protein sequence ID" value="ODN89197.1"/>
    <property type="molecule type" value="Genomic_DNA"/>
</dbReference>
<gene>
    <name evidence="9" type="ORF">L198_06520</name>
</gene>
<reference evidence="9 10" key="1">
    <citation type="submission" date="2016-06" db="EMBL/GenBank/DDBJ databases">
        <title>Evolution of pathogenesis and genome organization in the Tremellales.</title>
        <authorList>
            <person name="Cuomo C."/>
            <person name="Litvintseva A."/>
            <person name="Heitman J."/>
            <person name="Chen Y."/>
            <person name="Sun S."/>
            <person name="Springer D."/>
            <person name="Dromer F."/>
            <person name="Young S."/>
            <person name="Zeng Q."/>
            <person name="Chapman S."/>
            <person name="Gujja S."/>
            <person name="Saif S."/>
            <person name="Birren B."/>
        </authorList>
    </citation>
    <scope>NUCLEOTIDE SEQUENCE [LARGE SCALE GENOMIC DNA]</scope>
    <source>
        <strain evidence="9 10">CBS 7118</strain>
    </source>
</reference>
<comment type="caution">
    <text evidence="9">The sequence shown here is derived from an EMBL/GenBank/DDBJ whole genome shotgun (WGS) entry which is preliminary data.</text>
</comment>
<dbReference type="Pfam" id="PF01105">
    <property type="entry name" value="EMP24_GP25L"/>
    <property type="match status" value="1"/>
</dbReference>
<dbReference type="OrthoDB" id="759142at2759"/>
<evidence type="ECO:0000256" key="6">
    <source>
        <dbReference type="ARBA" id="ARBA00023136"/>
    </source>
</evidence>
<feature type="domain" description="GOLD" evidence="8">
    <location>
        <begin position="53"/>
        <end position="243"/>
    </location>
</feature>
<dbReference type="InterPro" id="IPR009038">
    <property type="entry name" value="GOLD_dom"/>
</dbReference>
<dbReference type="SMART" id="SM01190">
    <property type="entry name" value="EMP24_GP25L"/>
    <property type="match status" value="1"/>
</dbReference>
<protein>
    <submittedName>
        <fullName evidence="9">Endoplasmic reticulum vesicle protein 25</fullName>
    </submittedName>
</protein>
<dbReference type="AlphaFoldDB" id="A0A1E3IKS0"/>
<name>A0A1E3IKS0_9TREE</name>
<evidence type="ECO:0000259" key="8">
    <source>
        <dbReference type="SMART" id="SM01190"/>
    </source>
</evidence>
<dbReference type="PROSITE" id="PS51257">
    <property type="entry name" value="PROKAR_LIPOPROTEIN"/>
    <property type="match status" value="1"/>
</dbReference>